<dbReference type="Proteomes" id="UP000008141">
    <property type="component" value="Unassembled WGS sequence"/>
</dbReference>
<dbReference type="RefSeq" id="XP_005842619.1">
    <property type="nucleotide sequence ID" value="XM_005842562.1"/>
</dbReference>
<sequence length="307" mass="30869">MGARGRGHVSWVACFGCATSPLACPLKITCASAPPPAASRTGCSSTPQAAPSRPRVHRHAAPPQQAQLSSSPYGLSPRRHGPQASSFCDPGWQVADNAQSLPAHRPAIASAAAPRATSSEAVAGWLAAWGRVAEEQGCQVPPRTPQHSQQSLSSGVLLGSPPTAPLGIGTPPCTAAVPAFSVSLGGSSSGGFRESWTAVLPYLEPSSAGNSSCSSSPAAGSGDSCIGISAGHAASAGQRLRCAKPPQPAWRAAAPPVAAPAVALASPPAAMPVSPFAAFAAVTAPASADWWLEDWLAEEDEAAWEQA</sequence>
<evidence type="ECO:0000256" key="2">
    <source>
        <dbReference type="SAM" id="SignalP"/>
    </source>
</evidence>
<evidence type="ECO:0000256" key="1">
    <source>
        <dbReference type="SAM" id="MobiDB-lite"/>
    </source>
</evidence>
<protein>
    <submittedName>
        <fullName evidence="3">Uncharacterized protein</fullName>
    </submittedName>
</protein>
<dbReference type="KEGG" id="cvr:CHLNCDRAFT_55834"/>
<dbReference type="AlphaFoldDB" id="E1ZUK8"/>
<name>E1ZUK8_CHLVA</name>
<evidence type="ECO:0000313" key="4">
    <source>
        <dbReference type="Proteomes" id="UP000008141"/>
    </source>
</evidence>
<feature type="region of interest" description="Disordered" evidence="1">
    <location>
        <begin position="37"/>
        <end position="85"/>
    </location>
</feature>
<feature type="signal peptide" evidence="2">
    <location>
        <begin position="1"/>
        <end position="23"/>
    </location>
</feature>
<gene>
    <name evidence="3" type="ORF">CHLNCDRAFT_55834</name>
</gene>
<dbReference type="GeneID" id="17349920"/>
<feature type="compositionally biased region" description="Polar residues" evidence="1">
    <location>
        <begin position="64"/>
        <end position="73"/>
    </location>
</feature>
<reference evidence="3 4" key="1">
    <citation type="journal article" date="2010" name="Plant Cell">
        <title>The Chlorella variabilis NC64A genome reveals adaptation to photosymbiosis, coevolution with viruses, and cryptic sex.</title>
        <authorList>
            <person name="Blanc G."/>
            <person name="Duncan G."/>
            <person name="Agarkova I."/>
            <person name="Borodovsky M."/>
            <person name="Gurnon J."/>
            <person name="Kuo A."/>
            <person name="Lindquist E."/>
            <person name="Lucas S."/>
            <person name="Pangilinan J."/>
            <person name="Polle J."/>
            <person name="Salamov A."/>
            <person name="Terry A."/>
            <person name="Yamada T."/>
            <person name="Dunigan D.D."/>
            <person name="Grigoriev I.V."/>
            <person name="Claverie J.M."/>
            <person name="Van Etten J.L."/>
        </authorList>
    </citation>
    <scope>NUCLEOTIDE SEQUENCE [LARGE SCALE GENOMIC DNA]</scope>
    <source>
        <strain evidence="3 4">NC64A</strain>
    </source>
</reference>
<dbReference type="EMBL" id="GL434088">
    <property type="protein sequence ID" value="EFN50487.1"/>
    <property type="molecule type" value="Genomic_DNA"/>
</dbReference>
<feature type="chain" id="PRO_5003156633" evidence="2">
    <location>
        <begin position="24"/>
        <end position="307"/>
    </location>
</feature>
<accession>E1ZUK8</accession>
<evidence type="ECO:0000313" key="3">
    <source>
        <dbReference type="EMBL" id="EFN50487.1"/>
    </source>
</evidence>
<proteinExistence type="predicted"/>
<dbReference type="InParanoid" id="E1ZUK8"/>
<keyword evidence="4" id="KW-1185">Reference proteome</keyword>
<organism evidence="4">
    <name type="scientific">Chlorella variabilis</name>
    <name type="common">Green alga</name>
    <dbReference type="NCBI Taxonomy" id="554065"/>
    <lineage>
        <taxon>Eukaryota</taxon>
        <taxon>Viridiplantae</taxon>
        <taxon>Chlorophyta</taxon>
        <taxon>core chlorophytes</taxon>
        <taxon>Trebouxiophyceae</taxon>
        <taxon>Chlorellales</taxon>
        <taxon>Chlorellaceae</taxon>
        <taxon>Chlorella clade</taxon>
        <taxon>Chlorella</taxon>
    </lineage>
</organism>
<keyword evidence="2" id="KW-0732">Signal</keyword>
<feature type="non-terminal residue" evidence="3">
    <location>
        <position position="307"/>
    </location>
</feature>